<proteinExistence type="predicted"/>
<comment type="caution">
    <text evidence="2">The sequence shown here is derived from an EMBL/GenBank/DDBJ whole genome shotgun (WGS) entry which is preliminary data.</text>
</comment>
<dbReference type="InterPro" id="IPR019027">
    <property type="entry name" value="Pilus_biogenesis_CpaD-related"/>
</dbReference>
<evidence type="ECO:0000256" key="1">
    <source>
        <dbReference type="SAM" id="MobiDB-lite"/>
    </source>
</evidence>
<dbReference type="Pfam" id="PF09476">
    <property type="entry name" value="Pilus_CpaD"/>
    <property type="match status" value="1"/>
</dbReference>
<dbReference type="EMBL" id="SOZD01000002">
    <property type="protein sequence ID" value="TFF25713.1"/>
    <property type="molecule type" value="Genomic_DNA"/>
</dbReference>
<dbReference type="PROSITE" id="PS51257">
    <property type="entry name" value="PROKAR_LIPOPROTEIN"/>
    <property type="match status" value="1"/>
</dbReference>
<dbReference type="InterPro" id="IPR013361">
    <property type="entry name" value="Pilus_CpaD"/>
</dbReference>
<dbReference type="Proteomes" id="UP000298179">
    <property type="component" value="Unassembled WGS sequence"/>
</dbReference>
<protein>
    <submittedName>
        <fullName evidence="2">Pilus assembly protein CpaD</fullName>
    </submittedName>
</protein>
<dbReference type="AlphaFoldDB" id="A0A4Y8RPY2"/>
<reference evidence="2 3" key="1">
    <citation type="submission" date="2019-03" db="EMBL/GenBank/DDBJ databases">
        <title>Jiella endophytica sp. nov., a novel endophytic bacterium isolated from root of Ficus microcarpa Linn. f.</title>
        <authorList>
            <person name="Tuo L."/>
        </authorList>
    </citation>
    <scope>NUCLEOTIDE SEQUENCE [LARGE SCALE GENOMIC DNA]</scope>
    <source>
        <strain evidence="2 3">CBS5Q-3</strain>
    </source>
</reference>
<keyword evidence="3" id="KW-1185">Reference proteome</keyword>
<gene>
    <name evidence="2" type="ORF">E3C22_09360</name>
</gene>
<feature type="region of interest" description="Disordered" evidence="1">
    <location>
        <begin position="189"/>
        <end position="231"/>
    </location>
</feature>
<feature type="compositionally biased region" description="Basic and acidic residues" evidence="1">
    <location>
        <begin position="201"/>
        <end position="214"/>
    </location>
</feature>
<evidence type="ECO:0000313" key="2">
    <source>
        <dbReference type="EMBL" id="TFF25713.1"/>
    </source>
</evidence>
<accession>A0A4Y8RPY2</accession>
<dbReference type="NCBIfam" id="TIGR02522">
    <property type="entry name" value="pilus_cpaD"/>
    <property type="match status" value="1"/>
</dbReference>
<sequence length="231" mass="25292">MRAPAILGPTLLVLTLLVLTLVAGCANVHHVEVGAIPDDYRTRHPIVVADAETAIDIPVSASEDRLTISSRSRVEEFATHFNADRVDTMRVLVPYGSANERAADQVSRDIVRTLKKHRVSGKQIMVMPYSAVGDTGPTPIRLAYSTLVAKTGPCGRWPEDLGDTSENRNYYNFGCASQQNLAAQIADPRDLLGPRGMDPSDAQRRTTVIDKYRNGEVTSADPVDAETDYDW</sequence>
<organism evidence="2 3">
    <name type="scientific">Jiella endophytica</name>
    <dbReference type="NCBI Taxonomy" id="2558362"/>
    <lineage>
        <taxon>Bacteria</taxon>
        <taxon>Pseudomonadati</taxon>
        <taxon>Pseudomonadota</taxon>
        <taxon>Alphaproteobacteria</taxon>
        <taxon>Hyphomicrobiales</taxon>
        <taxon>Aurantimonadaceae</taxon>
        <taxon>Jiella</taxon>
    </lineage>
</organism>
<name>A0A4Y8RPY2_9HYPH</name>
<dbReference type="OrthoDB" id="9802674at2"/>
<evidence type="ECO:0000313" key="3">
    <source>
        <dbReference type="Proteomes" id="UP000298179"/>
    </source>
</evidence>